<name>A0AAV3B333_PYXAD</name>
<dbReference type="AlphaFoldDB" id="A0AAV3B333"/>
<reference evidence="1" key="1">
    <citation type="thesis" date="2020" institute="ProQuest LLC" country="789 East Eisenhower Parkway, Ann Arbor, MI, USA">
        <title>Comparative Genomics and Chromosome Evolution.</title>
        <authorList>
            <person name="Mudd A.B."/>
        </authorList>
    </citation>
    <scope>NUCLEOTIDE SEQUENCE</scope>
    <source>
        <strain evidence="1">1538</strain>
        <tissue evidence="1">Blood</tissue>
    </source>
</reference>
<dbReference type="EMBL" id="DYDO01000001">
    <property type="protein sequence ID" value="DBA33852.1"/>
    <property type="molecule type" value="Genomic_DNA"/>
</dbReference>
<keyword evidence="2" id="KW-1185">Reference proteome</keyword>
<organism evidence="1 2">
    <name type="scientific">Pyxicephalus adspersus</name>
    <name type="common">African bullfrog</name>
    <dbReference type="NCBI Taxonomy" id="30357"/>
    <lineage>
        <taxon>Eukaryota</taxon>
        <taxon>Metazoa</taxon>
        <taxon>Chordata</taxon>
        <taxon>Craniata</taxon>
        <taxon>Vertebrata</taxon>
        <taxon>Euteleostomi</taxon>
        <taxon>Amphibia</taxon>
        <taxon>Batrachia</taxon>
        <taxon>Anura</taxon>
        <taxon>Neobatrachia</taxon>
        <taxon>Ranoidea</taxon>
        <taxon>Pyxicephalidae</taxon>
        <taxon>Pyxicephalinae</taxon>
        <taxon>Pyxicephalus</taxon>
    </lineage>
</organism>
<sequence length="120" mass="13998">MAHLLKNPIYHNLLFIIFNLFASWQNKKHWKIRLKLACLQNHNTKVNFLFSYITSKCKLPKQICHVCKEAKNTYPTIHSLTLTSIQLSPMLVCTESHACYVQINIYPEQAHIYLSTHTGL</sequence>
<protein>
    <submittedName>
        <fullName evidence="1">Uncharacterized protein</fullName>
    </submittedName>
</protein>
<comment type="caution">
    <text evidence="1">The sequence shown here is derived from an EMBL/GenBank/DDBJ whole genome shotgun (WGS) entry which is preliminary data.</text>
</comment>
<dbReference type="Proteomes" id="UP001181693">
    <property type="component" value="Unassembled WGS sequence"/>
</dbReference>
<accession>A0AAV3B333</accession>
<evidence type="ECO:0000313" key="1">
    <source>
        <dbReference type="EMBL" id="DBA33852.1"/>
    </source>
</evidence>
<proteinExistence type="predicted"/>
<evidence type="ECO:0000313" key="2">
    <source>
        <dbReference type="Proteomes" id="UP001181693"/>
    </source>
</evidence>
<gene>
    <name evidence="1" type="ORF">GDO54_001477</name>
</gene>